<dbReference type="GeneID" id="93362272"/>
<proteinExistence type="predicted"/>
<evidence type="ECO:0000313" key="2">
    <source>
        <dbReference type="Proteomes" id="UP001182247"/>
    </source>
</evidence>
<dbReference type="RefSeq" id="WP_004239826.1">
    <property type="nucleotide sequence ID" value="NZ_ABGYJJ040000001.1"/>
</dbReference>
<reference evidence="1" key="1">
    <citation type="submission" date="2023-02" db="EMBL/GenBank/DDBJ databases">
        <title>Detection, antimicrobial susceptibility and genomic characterization of NDM-producing species of Morganellaceae, Yersiniaceae, and Enterobacteriaceae other than Klebsiella.</title>
        <authorList>
            <person name="Camargo C.H."/>
            <person name="Sacchi C.T."/>
            <person name="Campos K.R."/>
        </authorList>
    </citation>
    <scope>NUCLEOTIDE SEQUENCE</scope>
    <source>
        <strain evidence="1">1189_21</strain>
    </source>
</reference>
<evidence type="ECO:0000313" key="1">
    <source>
        <dbReference type="EMBL" id="MDS0898649.1"/>
    </source>
</evidence>
<dbReference type="Proteomes" id="UP001182247">
    <property type="component" value="Unassembled WGS sequence"/>
</dbReference>
<protein>
    <submittedName>
        <fullName evidence="1">Uncharacterized protein</fullName>
    </submittedName>
</protein>
<organism evidence="1 2">
    <name type="scientific">Morganella morganii</name>
    <name type="common">Proteus morganii</name>
    <dbReference type="NCBI Taxonomy" id="582"/>
    <lineage>
        <taxon>Bacteria</taxon>
        <taxon>Pseudomonadati</taxon>
        <taxon>Pseudomonadota</taxon>
        <taxon>Gammaproteobacteria</taxon>
        <taxon>Enterobacterales</taxon>
        <taxon>Morganellaceae</taxon>
        <taxon>Morganella</taxon>
    </lineage>
</organism>
<dbReference type="EMBL" id="JAPKIY010000017">
    <property type="protein sequence ID" value="MDS0898649.1"/>
    <property type="molecule type" value="Genomic_DNA"/>
</dbReference>
<dbReference type="AlphaFoldDB" id="A0AAE4JRV3"/>
<comment type="caution">
    <text evidence="1">The sequence shown here is derived from an EMBL/GenBank/DDBJ whole genome shotgun (WGS) entry which is preliminary data.</text>
</comment>
<gene>
    <name evidence="1" type="ORF">OSC06_11750</name>
</gene>
<sequence length="52" mass="5644">MSCNPVVLIIAAILILTACLLAGCYLYSLPDYCQPLPGHPRAAVIHYQCENP</sequence>
<accession>A0AAE4JRV3</accession>
<name>A0AAE4JRV3_MORMO</name>